<dbReference type="RefSeq" id="WP_425412100.1">
    <property type="nucleotide sequence ID" value="NZ_CVRB01000001.1"/>
</dbReference>
<protein>
    <submittedName>
        <fullName evidence="2">N-acetyltransferase GCN5</fullName>
    </submittedName>
</protein>
<gene>
    <name evidence="2" type="ORF">BN000_00731</name>
</gene>
<keyword evidence="2" id="KW-0808">Transferase</keyword>
<dbReference type="InterPro" id="IPR016181">
    <property type="entry name" value="Acyl_CoA_acyltransferase"/>
</dbReference>
<evidence type="ECO:0000313" key="3">
    <source>
        <dbReference type="Proteomes" id="UP000199087"/>
    </source>
</evidence>
<dbReference type="AlphaFoldDB" id="A0A0U1NSY4"/>
<evidence type="ECO:0000313" key="2">
    <source>
        <dbReference type="EMBL" id="CRK80842.1"/>
    </source>
</evidence>
<name>A0A0U1NSY4_9BACI</name>
<dbReference type="EMBL" id="CVRB01000001">
    <property type="protein sequence ID" value="CRK80842.1"/>
    <property type="molecule type" value="Genomic_DNA"/>
</dbReference>
<proteinExistence type="predicted"/>
<keyword evidence="3" id="KW-1185">Reference proteome</keyword>
<dbReference type="CDD" id="cd04301">
    <property type="entry name" value="NAT_SF"/>
    <property type="match status" value="1"/>
</dbReference>
<evidence type="ECO:0000259" key="1">
    <source>
        <dbReference type="PROSITE" id="PS51186"/>
    </source>
</evidence>
<dbReference type="Proteomes" id="UP000199087">
    <property type="component" value="Unassembled WGS sequence"/>
</dbReference>
<reference evidence="3" key="1">
    <citation type="submission" date="2015-05" db="EMBL/GenBank/DDBJ databases">
        <authorList>
            <person name="Urmite Genomes"/>
        </authorList>
    </citation>
    <scope>NUCLEOTIDE SEQUENCE [LARGE SCALE GENOMIC DNA]</scope>
    <source>
        <strain evidence="3">LF1</strain>
    </source>
</reference>
<sequence length="120" mass="14076">MITIALQEESAEILEIDREVIGNYSRKKYLQEAIMENKCLVAKDNSSIVGFLIYDTHFFECSFISLLIVHPSERQKGYAKLLMKYFETFPLPRKFFLQTINLMKRCIVYSHQSDTSRVVL</sequence>
<dbReference type="Pfam" id="PF00583">
    <property type="entry name" value="Acetyltransf_1"/>
    <property type="match status" value="1"/>
</dbReference>
<dbReference type="PROSITE" id="PS51186">
    <property type="entry name" value="GNAT"/>
    <property type="match status" value="1"/>
</dbReference>
<accession>A0A0U1NSY4</accession>
<organism evidence="2 3">
    <name type="scientific">Neobacillus massiliamazoniensis</name>
    <dbReference type="NCBI Taxonomy" id="1499688"/>
    <lineage>
        <taxon>Bacteria</taxon>
        <taxon>Bacillati</taxon>
        <taxon>Bacillota</taxon>
        <taxon>Bacilli</taxon>
        <taxon>Bacillales</taxon>
        <taxon>Bacillaceae</taxon>
        <taxon>Neobacillus</taxon>
    </lineage>
</organism>
<dbReference type="GO" id="GO:0016747">
    <property type="term" value="F:acyltransferase activity, transferring groups other than amino-acyl groups"/>
    <property type="evidence" value="ECO:0007669"/>
    <property type="project" value="InterPro"/>
</dbReference>
<dbReference type="InterPro" id="IPR000182">
    <property type="entry name" value="GNAT_dom"/>
</dbReference>
<dbReference type="STRING" id="1499688.BN000_00731"/>
<dbReference type="SUPFAM" id="SSF55729">
    <property type="entry name" value="Acyl-CoA N-acyltransferases (Nat)"/>
    <property type="match status" value="1"/>
</dbReference>
<feature type="domain" description="N-acetyltransferase" evidence="1">
    <location>
        <begin position="1"/>
        <end position="120"/>
    </location>
</feature>
<dbReference type="Gene3D" id="3.40.630.30">
    <property type="match status" value="1"/>
</dbReference>